<evidence type="ECO:0000256" key="1">
    <source>
        <dbReference type="SAM" id="MobiDB-lite"/>
    </source>
</evidence>
<dbReference type="EMBL" id="JAINUG010000160">
    <property type="protein sequence ID" value="KAJ8391230.1"/>
    <property type="molecule type" value="Genomic_DNA"/>
</dbReference>
<sequence>MELWNIGLNARSLTGAFPKLCQEYPRRAGPADVQQLPTPPVAVTFSRVSRVKSGGSDEGVKLEMQTVCHPQQRVAGRGSIRPRPDLQTARGRSSPPLSPAGAVSAVSAGERGGDERKLGDP</sequence>
<dbReference type="AlphaFoldDB" id="A0AAD7WC81"/>
<protein>
    <submittedName>
        <fullName evidence="2">Uncharacterized protein</fullName>
    </submittedName>
</protein>
<feature type="compositionally biased region" description="Basic and acidic residues" evidence="1">
    <location>
        <begin position="111"/>
        <end position="121"/>
    </location>
</feature>
<comment type="caution">
    <text evidence="2">The sequence shown here is derived from an EMBL/GenBank/DDBJ whole genome shotgun (WGS) entry which is preliminary data.</text>
</comment>
<keyword evidence="3" id="KW-1185">Reference proteome</keyword>
<feature type="compositionally biased region" description="Low complexity" evidence="1">
    <location>
        <begin position="93"/>
        <end position="109"/>
    </location>
</feature>
<proteinExistence type="predicted"/>
<evidence type="ECO:0000313" key="3">
    <source>
        <dbReference type="Proteomes" id="UP001221898"/>
    </source>
</evidence>
<name>A0AAD7WC81_9TELE</name>
<feature type="region of interest" description="Disordered" evidence="1">
    <location>
        <begin position="52"/>
        <end position="121"/>
    </location>
</feature>
<organism evidence="2 3">
    <name type="scientific">Aldrovandia affinis</name>
    <dbReference type="NCBI Taxonomy" id="143900"/>
    <lineage>
        <taxon>Eukaryota</taxon>
        <taxon>Metazoa</taxon>
        <taxon>Chordata</taxon>
        <taxon>Craniata</taxon>
        <taxon>Vertebrata</taxon>
        <taxon>Euteleostomi</taxon>
        <taxon>Actinopterygii</taxon>
        <taxon>Neopterygii</taxon>
        <taxon>Teleostei</taxon>
        <taxon>Notacanthiformes</taxon>
        <taxon>Halosauridae</taxon>
        <taxon>Aldrovandia</taxon>
    </lineage>
</organism>
<dbReference type="Proteomes" id="UP001221898">
    <property type="component" value="Unassembled WGS sequence"/>
</dbReference>
<reference evidence="2" key="1">
    <citation type="journal article" date="2023" name="Science">
        <title>Genome structures resolve the early diversification of teleost fishes.</title>
        <authorList>
            <person name="Parey E."/>
            <person name="Louis A."/>
            <person name="Montfort J."/>
            <person name="Bouchez O."/>
            <person name="Roques C."/>
            <person name="Iampietro C."/>
            <person name="Lluch J."/>
            <person name="Castinel A."/>
            <person name="Donnadieu C."/>
            <person name="Desvignes T."/>
            <person name="Floi Bucao C."/>
            <person name="Jouanno E."/>
            <person name="Wen M."/>
            <person name="Mejri S."/>
            <person name="Dirks R."/>
            <person name="Jansen H."/>
            <person name="Henkel C."/>
            <person name="Chen W.J."/>
            <person name="Zahm M."/>
            <person name="Cabau C."/>
            <person name="Klopp C."/>
            <person name="Thompson A.W."/>
            <person name="Robinson-Rechavi M."/>
            <person name="Braasch I."/>
            <person name="Lecointre G."/>
            <person name="Bobe J."/>
            <person name="Postlethwait J.H."/>
            <person name="Berthelot C."/>
            <person name="Roest Crollius H."/>
            <person name="Guiguen Y."/>
        </authorList>
    </citation>
    <scope>NUCLEOTIDE SEQUENCE</scope>
    <source>
        <strain evidence="2">NC1722</strain>
    </source>
</reference>
<accession>A0AAD7WC81</accession>
<gene>
    <name evidence="2" type="ORF">AAFF_G00094970</name>
</gene>
<evidence type="ECO:0000313" key="2">
    <source>
        <dbReference type="EMBL" id="KAJ8391230.1"/>
    </source>
</evidence>